<dbReference type="PANTHER" id="PTHR19981">
    <property type="entry name" value="TALIN"/>
    <property type="match status" value="1"/>
</dbReference>
<evidence type="ECO:0000313" key="1">
    <source>
        <dbReference type="EnsemblMetazoa" id="Aqu2.1.30646_001"/>
    </source>
</evidence>
<reference evidence="1" key="1">
    <citation type="submission" date="2017-05" db="UniProtKB">
        <authorList>
            <consortium name="EnsemblMetazoa"/>
        </authorList>
    </citation>
    <scope>IDENTIFICATION</scope>
</reference>
<dbReference type="GO" id="GO:0098609">
    <property type="term" value="P:cell-cell adhesion"/>
    <property type="evidence" value="ECO:0007669"/>
    <property type="project" value="TreeGrafter"/>
</dbReference>
<dbReference type="InParanoid" id="A0A1X7USL6"/>
<dbReference type="GO" id="GO:0005737">
    <property type="term" value="C:cytoplasm"/>
    <property type="evidence" value="ECO:0007669"/>
    <property type="project" value="TreeGrafter"/>
</dbReference>
<name>A0A1X7USL6_AMPQE</name>
<dbReference type="GO" id="GO:0005178">
    <property type="term" value="F:integrin binding"/>
    <property type="evidence" value="ECO:0007669"/>
    <property type="project" value="TreeGrafter"/>
</dbReference>
<dbReference type="AlphaFoldDB" id="A0A1X7USL6"/>
<dbReference type="Gene3D" id="1.20.1420.10">
    <property type="entry name" value="Talin, central domain"/>
    <property type="match status" value="2"/>
</dbReference>
<accession>A0A1X7USL6</accession>
<proteinExistence type="predicted"/>
<dbReference type="GO" id="GO:0005925">
    <property type="term" value="C:focal adhesion"/>
    <property type="evidence" value="ECO:0007669"/>
    <property type="project" value="TreeGrafter"/>
</dbReference>
<dbReference type="GO" id="GO:0005886">
    <property type="term" value="C:plasma membrane"/>
    <property type="evidence" value="ECO:0007669"/>
    <property type="project" value="TreeGrafter"/>
</dbReference>
<dbReference type="OrthoDB" id="10262320at2759"/>
<sequence length="216" mass="23882">LLMILKLLVSSADDTQPQELLAEAASKAVTTMQTEANQLKKVASSLTFDHVEAQLLLLNGIRDVANALGLWLISLMPLKLFGRTLKKLLRNSNLLLKPPQLDKAKATPEKLLQVTQAIALASSKTVTADTKLFMISKAVAQNFTQTKEQTEKCRVMACCKECTIAYKALLQFLHHIVLKADDSSIHVKLPSFTREVASAVSDIVKVTSELKRSWFH</sequence>
<dbReference type="STRING" id="400682.A0A1X7USL6"/>
<dbReference type="GO" id="GO:0030036">
    <property type="term" value="P:actin cytoskeleton organization"/>
    <property type="evidence" value="ECO:0007669"/>
    <property type="project" value="TreeGrafter"/>
</dbReference>
<dbReference type="PANTHER" id="PTHR19981:SF1">
    <property type="entry name" value="RHEA, ISOFORM B"/>
    <property type="match status" value="1"/>
</dbReference>
<protein>
    <submittedName>
        <fullName evidence="1">Uncharacterized protein</fullName>
    </submittedName>
</protein>
<dbReference type="EnsemblMetazoa" id="Aqu2.1.30646_001">
    <property type="protein sequence ID" value="Aqu2.1.30646_001"/>
    <property type="gene ID" value="Aqu2.1.30646"/>
</dbReference>
<organism evidence="1">
    <name type="scientific">Amphimedon queenslandica</name>
    <name type="common">Sponge</name>
    <dbReference type="NCBI Taxonomy" id="400682"/>
    <lineage>
        <taxon>Eukaryota</taxon>
        <taxon>Metazoa</taxon>
        <taxon>Porifera</taxon>
        <taxon>Demospongiae</taxon>
        <taxon>Heteroscleromorpha</taxon>
        <taxon>Haplosclerida</taxon>
        <taxon>Niphatidae</taxon>
        <taxon>Amphimedon</taxon>
    </lineage>
</organism>